<evidence type="ECO:0000313" key="8">
    <source>
        <dbReference type="Proteomes" id="UP001237642"/>
    </source>
</evidence>
<evidence type="ECO:0000256" key="5">
    <source>
        <dbReference type="ARBA" id="ARBA00023180"/>
    </source>
</evidence>
<name>A0AAD8MP70_9APIA</name>
<dbReference type="PANTHER" id="PTHR45719">
    <property type="entry name" value="GLYCOSYLTRANSFERASE"/>
    <property type="match status" value="1"/>
</dbReference>
<dbReference type="InterPro" id="IPR044610">
    <property type="entry name" value="GLCAT14A/B/C"/>
</dbReference>
<dbReference type="GO" id="GO:0016020">
    <property type="term" value="C:membrane"/>
    <property type="evidence" value="ECO:0007669"/>
    <property type="project" value="UniProtKB-SubCell"/>
</dbReference>
<protein>
    <submittedName>
        <fullName evidence="7">Beta-glucuronosyltransferase GlcAT14A</fullName>
    </submittedName>
</protein>
<keyword evidence="6" id="KW-0812">Transmembrane</keyword>
<dbReference type="GO" id="GO:0015020">
    <property type="term" value="F:glucuronosyltransferase activity"/>
    <property type="evidence" value="ECO:0007669"/>
    <property type="project" value="InterPro"/>
</dbReference>
<dbReference type="EMBL" id="JAUIZM010000006">
    <property type="protein sequence ID" value="KAK1379684.1"/>
    <property type="molecule type" value="Genomic_DNA"/>
</dbReference>
<keyword evidence="8" id="KW-1185">Reference proteome</keyword>
<keyword evidence="2" id="KW-0328">Glycosyltransferase</keyword>
<reference evidence="7" key="1">
    <citation type="submission" date="2023-02" db="EMBL/GenBank/DDBJ databases">
        <title>Genome of toxic invasive species Heracleum sosnowskyi carries increased number of genes despite the absence of recent whole-genome duplications.</title>
        <authorList>
            <person name="Schelkunov M."/>
            <person name="Shtratnikova V."/>
            <person name="Makarenko M."/>
            <person name="Klepikova A."/>
            <person name="Omelchenko D."/>
            <person name="Novikova G."/>
            <person name="Obukhova E."/>
            <person name="Bogdanov V."/>
            <person name="Penin A."/>
            <person name="Logacheva M."/>
        </authorList>
    </citation>
    <scope>NUCLEOTIDE SEQUENCE</scope>
    <source>
        <strain evidence="7">Hsosn_3</strain>
        <tissue evidence="7">Leaf</tissue>
    </source>
</reference>
<evidence type="ECO:0000256" key="2">
    <source>
        <dbReference type="ARBA" id="ARBA00022676"/>
    </source>
</evidence>
<organism evidence="7 8">
    <name type="scientific">Heracleum sosnowskyi</name>
    <dbReference type="NCBI Taxonomy" id="360622"/>
    <lineage>
        <taxon>Eukaryota</taxon>
        <taxon>Viridiplantae</taxon>
        <taxon>Streptophyta</taxon>
        <taxon>Embryophyta</taxon>
        <taxon>Tracheophyta</taxon>
        <taxon>Spermatophyta</taxon>
        <taxon>Magnoliopsida</taxon>
        <taxon>eudicotyledons</taxon>
        <taxon>Gunneridae</taxon>
        <taxon>Pentapetalae</taxon>
        <taxon>asterids</taxon>
        <taxon>campanulids</taxon>
        <taxon>Apiales</taxon>
        <taxon>Apiaceae</taxon>
        <taxon>Apioideae</taxon>
        <taxon>apioid superclade</taxon>
        <taxon>Tordylieae</taxon>
        <taxon>Tordyliinae</taxon>
        <taxon>Heracleum</taxon>
    </lineage>
</organism>
<evidence type="ECO:0000256" key="6">
    <source>
        <dbReference type="SAM" id="Phobius"/>
    </source>
</evidence>
<feature type="transmembrane region" description="Helical" evidence="6">
    <location>
        <begin position="12"/>
        <end position="31"/>
    </location>
</feature>
<keyword evidence="3" id="KW-0808">Transferase</keyword>
<evidence type="ECO:0000256" key="3">
    <source>
        <dbReference type="ARBA" id="ARBA00022679"/>
    </source>
</evidence>
<evidence type="ECO:0000256" key="1">
    <source>
        <dbReference type="ARBA" id="ARBA00004606"/>
    </source>
</evidence>
<proteinExistence type="predicted"/>
<dbReference type="Pfam" id="PF02485">
    <property type="entry name" value="Branch"/>
    <property type="match status" value="1"/>
</dbReference>
<gene>
    <name evidence="7" type="ORF">POM88_026428</name>
</gene>
<comment type="subcellular location">
    <subcellularLocation>
        <location evidence="1">Membrane</location>
        <topology evidence="1">Single-pass type II membrane protein</topology>
    </subcellularLocation>
</comment>
<dbReference type="Proteomes" id="UP001237642">
    <property type="component" value="Unassembled WGS sequence"/>
</dbReference>
<dbReference type="AlphaFoldDB" id="A0AAD8MP70"/>
<evidence type="ECO:0000313" key="7">
    <source>
        <dbReference type="EMBL" id="KAK1379684.1"/>
    </source>
</evidence>
<keyword evidence="5" id="KW-0325">Glycoprotein</keyword>
<evidence type="ECO:0000256" key="4">
    <source>
        <dbReference type="ARBA" id="ARBA00023136"/>
    </source>
</evidence>
<sequence length="402" mass="44859">MQTQTQPPTKTTIYYLSTTIIFSLIFILYLSTSSSPPSFSSDPFLFPPHPTNSSTPSIAYLISGSNGDSGRIIRLLLSVYHPKNHYLLHLDLTASNAERESLALEVEKVAIFKAAKNVYVIGKADFNDPNGCSSVSATLHGASMLLRLSENWDWFINLNAADYPLVTQDDLLHILSYLPKDLNFVNHTSYIGWRESRRLKPIVVDPGLYLSQKHAISYASQKRELPSAYRLFTGSGSVILSRKLIEFCIFGTENLARTLLMYISNTPLPKSVYFQTLICNSRQFSRTVINHNLQYSAFSATRETRHLNSTDFLHLVNSGAAFSSPFPQDDPVLDLIDEKILGRMPGKPTPGGWCVGGIENDTCVEWGHAEVLRPGPGARRLEKLFLDILSNGTFKSDQCVLM</sequence>
<keyword evidence="6" id="KW-1133">Transmembrane helix</keyword>
<keyword evidence="4 6" id="KW-0472">Membrane</keyword>
<accession>A0AAD8MP70</accession>
<reference evidence="7" key="2">
    <citation type="submission" date="2023-05" db="EMBL/GenBank/DDBJ databases">
        <authorList>
            <person name="Schelkunov M.I."/>
        </authorList>
    </citation>
    <scope>NUCLEOTIDE SEQUENCE</scope>
    <source>
        <strain evidence="7">Hsosn_3</strain>
        <tissue evidence="7">Leaf</tissue>
    </source>
</reference>
<dbReference type="PANTHER" id="PTHR45719:SF10">
    <property type="entry name" value="CORE-2_I-BRANCHING BETA-1,6-N-ACETYLGLUCOSAMINYLTRANSFERASE FAMILY PROTEIN"/>
    <property type="match status" value="1"/>
</dbReference>
<comment type="caution">
    <text evidence="7">The sequence shown here is derived from an EMBL/GenBank/DDBJ whole genome shotgun (WGS) entry which is preliminary data.</text>
</comment>
<dbReference type="InterPro" id="IPR003406">
    <property type="entry name" value="Glyco_trans_14"/>
</dbReference>